<feature type="domain" description="DUS-like FMN-binding" evidence="10">
    <location>
        <begin position="134"/>
        <end position="372"/>
    </location>
</feature>
<evidence type="ECO:0000313" key="12">
    <source>
        <dbReference type="Proteomes" id="UP000279236"/>
    </source>
</evidence>
<dbReference type="SUPFAM" id="SSF51395">
    <property type="entry name" value="FMN-linked oxidoreductases"/>
    <property type="match status" value="1"/>
</dbReference>
<keyword evidence="6" id="KW-0560">Oxidoreductase</keyword>
<evidence type="ECO:0000256" key="6">
    <source>
        <dbReference type="ARBA" id="ARBA00023002"/>
    </source>
</evidence>
<sequence length="547" mass="58536">MTSLVSRLTSSLRNLKLSWMPVAVARSPSPSATQGPAAKRQRVETAEADAGADADKPTEDPSTSASRTSTASFVSSTGKVKAKPSSPQRSFRPLPDEPTPEQLAEVEAMMALAVEADKRDTYAYQPNYRDTLVLAPMVRSGTLPVRLLSLYHGAGLVWTPEIVDKAIIGAQRDVDTVTGVVTYHKGGGAIWTTHPIEKPFVIFQIGSSDPELAVKAALTVAQDVSGIDLNCGCPKPFSTHSGMGAALLSTPDLLLDILRALVANVPLPISAKIRLMPTRAETLLLAARILRTGISNLTVHCRTRDMRPGEKAIHARLAEVVELGRRRGLPVICNGDGEGYANWDAIRTETGATSVMLARSAERNPSVFRPAGPLCATTMLTPQLLNVASHIQNNWGNTKFLLTMFKPSPPPIGKLSKTQKKEAMECIARAKTIPDVVRNFSNMGLGEHFVVNEAVGKEFMDELKRRLEGRPEWNVWAERAKAVEDGVVVDAPERTAESSAVSVASADDEEAAMNAAAVAEEEAMNAASAAPAASEEEAANEPVRATA</sequence>
<evidence type="ECO:0000256" key="3">
    <source>
        <dbReference type="ARBA" id="ARBA00022643"/>
    </source>
</evidence>
<dbReference type="InterPro" id="IPR013785">
    <property type="entry name" value="Aldolase_TIM"/>
</dbReference>
<dbReference type="Gene3D" id="3.20.20.70">
    <property type="entry name" value="Aldolase class I"/>
    <property type="match status" value="1"/>
</dbReference>
<feature type="region of interest" description="Disordered" evidence="9">
    <location>
        <begin position="524"/>
        <end position="547"/>
    </location>
</feature>
<dbReference type="AlphaFoldDB" id="A0A427Y614"/>
<dbReference type="PANTHER" id="PTHR45936">
    <property type="entry name" value="TRNA-DIHYDROURIDINE(20) SYNTHASE [NAD(P)+]-LIKE"/>
    <property type="match status" value="1"/>
</dbReference>
<dbReference type="GO" id="GO:0005737">
    <property type="term" value="C:cytoplasm"/>
    <property type="evidence" value="ECO:0007669"/>
    <property type="project" value="TreeGrafter"/>
</dbReference>
<dbReference type="STRING" id="105984.A0A427Y614"/>
<dbReference type="GO" id="GO:0017150">
    <property type="term" value="F:tRNA dihydrouridine synthase activity"/>
    <property type="evidence" value="ECO:0007669"/>
    <property type="project" value="InterPro"/>
</dbReference>
<feature type="region of interest" description="Disordered" evidence="9">
    <location>
        <begin position="25"/>
        <end position="99"/>
    </location>
</feature>
<evidence type="ECO:0000256" key="5">
    <source>
        <dbReference type="ARBA" id="ARBA00022694"/>
    </source>
</evidence>
<gene>
    <name evidence="11" type="ORF">EHS24_004800</name>
</gene>
<evidence type="ECO:0000256" key="8">
    <source>
        <dbReference type="ARBA" id="ARBA00049447"/>
    </source>
</evidence>
<organism evidence="11 12">
    <name type="scientific">Apiotrichum porosum</name>
    <dbReference type="NCBI Taxonomy" id="105984"/>
    <lineage>
        <taxon>Eukaryota</taxon>
        <taxon>Fungi</taxon>
        <taxon>Dikarya</taxon>
        <taxon>Basidiomycota</taxon>
        <taxon>Agaricomycotina</taxon>
        <taxon>Tremellomycetes</taxon>
        <taxon>Trichosporonales</taxon>
        <taxon>Trichosporonaceae</taxon>
        <taxon>Apiotrichum</taxon>
    </lineage>
</organism>
<comment type="cofactor">
    <cofactor evidence="1">
        <name>FMN</name>
        <dbReference type="ChEBI" id="CHEBI:58210"/>
    </cofactor>
</comment>
<dbReference type="InterPro" id="IPR035587">
    <property type="entry name" value="DUS-like_FMN-bd"/>
</dbReference>
<dbReference type="InterPro" id="IPR052582">
    <property type="entry name" value="tRNA-DUS-like"/>
</dbReference>
<comment type="catalytic activity">
    <reaction evidence="8">
        <text>a 5,6-dihydrouridine in mRNA + NADP(+) = a uridine in mRNA + NADPH + H(+)</text>
        <dbReference type="Rhea" id="RHEA:69855"/>
        <dbReference type="Rhea" id="RHEA-COMP:14658"/>
        <dbReference type="Rhea" id="RHEA-COMP:17789"/>
        <dbReference type="ChEBI" id="CHEBI:15378"/>
        <dbReference type="ChEBI" id="CHEBI:57783"/>
        <dbReference type="ChEBI" id="CHEBI:58349"/>
        <dbReference type="ChEBI" id="CHEBI:65315"/>
        <dbReference type="ChEBI" id="CHEBI:74443"/>
    </reaction>
    <physiologicalReaction direction="right-to-left" evidence="8">
        <dbReference type="Rhea" id="RHEA:69857"/>
    </physiologicalReaction>
</comment>
<protein>
    <recommendedName>
        <fullName evidence="10">DUS-like FMN-binding domain-containing protein</fullName>
    </recommendedName>
</protein>
<evidence type="ECO:0000259" key="10">
    <source>
        <dbReference type="Pfam" id="PF01207"/>
    </source>
</evidence>
<feature type="compositionally biased region" description="Low complexity" evidence="9">
    <location>
        <begin position="524"/>
        <end position="533"/>
    </location>
</feature>
<dbReference type="GO" id="GO:0050660">
    <property type="term" value="F:flavin adenine dinucleotide binding"/>
    <property type="evidence" value="ECO:0007669"/>
    <property type="project" value="InterPro"/>
</dbReference>
<accession>A0A427Y614</accession>
<evidence type="ECO:0000313" key="11">
    <source>
        <dbReference type="EMBL" id="RSH86533.1"/>
    </source>
</evidence>
<evidence type="ECO:0000256" key="4">
    <source>
        <dbReference type="ARBA" id="ARBA00022664"/>
    </source>
</evidence>
<dbReference type="InterPro" id="IPR018517">
    <property type="entry name" value="tRNA_hU_synthase_CS"/>
</dbReference>
<dbReference type="PROSITE" id="PS01136">
    <property type="entry name" value="UPF0034"/>
    <property type="match status" value="1"/>
</dbReference>
<dbReference type="GeneID" id="39589343"/>
<keyword evidence="2" id="KW-0285">Flavoprotein</keyword>
<comment type="catalytic activity">
    <reaction evidence="7">
        <text>a 5,6-dihydrouridine in mRNA + NAD(+) = a uridine in mRNA + NADH + H(+)</text>
        <dbReference type="Rhea" id="RHEA:69851"/>
        <dbReference type="Rhea" id="RHEA-COMP:14658"/>
        <dbReference type="Rhea" id="RHEA-COMP:17789"/>
        <dbReference type="ChEBI" id="CHEBI:15378"/>
        <dbReference type="ChEBI" id="CHEBI:57540"/>
        <dbReference type="ChEBI" id="CHEBI:57945"/>
        <dbReference type="ChEBI" id="CHEBI:65315"/>
        <dbReference type="ChEBI" id="CHEBI:74443"/>
    </reaction>
    <physiologicalReaction direction="right-to-left" evidence="7">
        <dbReference type="Rhea" id="RHEA:69853"/>
    </physiologicalReaction>
</comment>
<evidence type="ECO:0000256" key="7">
    <source>
        <dbReference type="ARBA" id="ARBA00048342"/>
    </source>
</evidence>
<feature type="compositionally biased region" description="Low complexity" evidence="9">
    <location>
        <begin position="62"/>
        <end position="77"/>
    </location>
</feature>
<name>A0A427Y614_9TREE</name>
<dbReference type="OrthoDB" id="10262250at2759"/>
<keyword evidence="4" id="KW-0507">mRNA processing</keyword>
<keyword evidence="3" id="KW-0288">FMN</keyword>
<evidence type="ECO:0000256" key="1">
    <source>
        <dbReference type="ARBA" id="ARBA00001917"/>
    </source>
</evidence>
<keyword evidence="12" id="KW-1185">Reference proteome</keyword>
<dbReference type="Pfam" id="PF01207">
    <property type="entry name" value="Dus"/>
    <property type="match status" value="1"/>
</dbReference>
<dbReference type="RefSeq" id="XP_028479318.1">
    <property type="nucleotide sequence ID" value="XM_028620346.1"/>
</dbReference>
<keyword evidence="5" id="KW-0819">tRNA processing</keyword>
<dbReference type="Proteomes" id="UP000279236">
    <property type="component" value="Unassembled WGS sequence"/>
</dbReference>
<dbReference type="PANTHER" id="PTHR45936:SF1">
    <property type="entry name" value="TRNA-DIHYDROURIDINE(20) SYNTHASE [NAD(P)+]-LIKE"/>
    <property type="match status" value="1"/>
</dbReference>
<comment type="caution">
    <text evidence="11">The sequence shown here is derived from an EMBL/GenBank/DDBJ whole genome shotgun (WGS) entry which is preliminary data.</text>
</comment>
<proteinExistence type="predicted"/>
<reference evidence="11 12" key="1">
    <citation type="submission" date="2018-11" db="EMBL/GenBank/DDBJ databases">
        <title>Genome sequence of Apiotrichum porosum DSM 27194.</title>
        <authorList>
            <person name="Aliyu H."/>
            <person name="Gorte O."/>
            <person name="Ochsenreither K."/>
        </authorList>
    </citation>
    <scope>NUCLEOTIDE SEQUENCE [LARGE SCALE GENOMIC DNA]</scope>
    <source>
        <strain evidence="11 12">DSM 27194</strain>
    </source>
</reference>
<dbReference type="GO" id="GO:0006397">
    <property type="term" value="P:mRNA processing"/>
    <property type="evidence" value="ECO:0007669"/>
    <property type="project" value="UniProtKB-KW"/>
</dbReference>
<dbReference type="CDD" id="cd02801">
    <property type="entry name" value="DUS_like_FMN"/>
    <property type="match status" value="1"/>
</dbReference>
<dbReference type="EMBL" id="RSCE01000002">
    <property type="protein sequence ID" value="RSH86533.1"/>
    <property type="molecule type" value="Genomic_DNA"/>
</dbReference>
<evidence type="ECO:0000256" key="9">
    <source>
        <dbReference type="SAM" id="MobiDB-lite"/>
    </source>
</evidence>
<evidence type="ECO:0000256" key="2">
    <source>
        <dbReference type="ARBA" id="ARBA00022630"/>
    </source>
</evidence>